<proteinExistence type="inferred from homology"/>
<dbReference type="Proteomes" id="UP000053424">
    <property type="component" value="Unassembled WGS sequence"/>
</dbReference>
<dbReference type="SUPFAM" id="SSF47336">
    <property type="entry name" value="ACP-like"/>
    <property type="match status" value="1"/>
</dbReference>
<gene>
    <name evidence="16" type="ORF">M413DRAFT_222185</name>
</gene>
<feature type="domain" description="Carrier" evidence="15">
    <location>
        <begin position="42"/>
        <end position="117"/>
    </location>
</feature>
<keyword evidence="5 14" id="KW-0596">Phosphopantetheine</keyword>
<evidence type="ECO:0000256" key="13">
    <source>
        <dbReference type="ARBA" id="ARBA00023160"/>
    </source>
</evidence>
<evidence type="ECO:0000256" key="10">
    <source>
        <dbReference type="ARBA" id="ARBA00022982"/>
    </source>
</evidence>
<dbReference type="NCBIfam" id="TIGR00517">
    <property type="entry name" value="acyl_carrier"/>
    <property type="match status" value="1"/>
</dbReference>
<evidence type="ECO:0000256" key="14">
    <source>
        <dbReference type="RuleBase" id="RU000722"/>
    </source>
</evidence>
<dbReference type="STRING" id="686832.A0A0C2YEF2"/>
<dbReference type="InterPro" id="IPR036736">
    <property type="entry name" value="ACP-like_sf"/>
</dbReference>
<dbReference type="HAMAP" id="MF_01217">
    <property type="entry name" value="Acyl_carrier"/>
    <property type="match status" value="1"/>
</dbReference>
<dbReference type="PANTHER" id="PTHR20863">
    <property type="entry name" value="ACYL CARRIER PROTEIN"/>
    <property type="match status" value="1"/>
</dbReference>
<dbReference type="EMBL" id="KN831769">
    <property type="protein sequence ID" value="KIM48123.1"/>
    <property type="molecule type" value="Genomic_DNA"/>
</dbReference>
<evidence type="ECO:0000256" key="6">
    <source>
        <dbReference type="ARBA" id="ARBA00022516"/>
    </source>
</evidence>
<evidence type="ECO:0000256" key="1">
    <source>
        <dbReference type="ARBA" id="ARBA00004173"/>
    </source>
</evidence>
<keyword evidence="17" id="KW-1185">Reference proteome</keyword>
<dbReference type="InterPro" id="IPR009081">
    <property type="entry name" value="PP-bd_ACP"/>
</dbReference>
<accession>A0A0C2YEF2</accession>
<dbReference type="PROSITE" id="PS50075">
    <property type="entry name" value="CARRIER"/>
    <property type="match status" value="1"/>
</dbReference>
<comment type="pathway">
    <text evidence="2">Lipid metabolism; fatty acid biosynthesis.</text>
</comment>
<keyword evidence="7" id="KW-0597">Phosphoprotein</keyword>
<dbReference type="OrthoDB" id="448946at2759"/>
<evidence type="ECO:0000256" key="12">
    <source>
        <dbReference type="ARBA" id="ARBA00023128"/>
    </source>
</evidence>
<evidence type="ECO:0000256" key="4">
    <source>
        <dbReference type="ARBA" id="ARBA00022448"/>
    </source>
</evidence>
<comment type="function">
    <text evidence="14">Carrier of the growing fatty acid chain in fatty acid biosynthesis.</text>
</comment>
<reference evidence="16 17" key="1">
    <citation type="submission" date="2014-04" db="EMBL/GenBank/DDBJ databases">
        <authorList>
            <consortium name="DOE Joint Genome Institute"/>
            <person name="Kuo A."/>
            <person name="Gay G."/>
            <person name="Dore J."/>
            <person name="Kohler A."/>
            <person name="Nagy L.G."/>
            <person name="Floudas D."/>
            <person name="Copeland A."/>
            <person name="Barry K.W."/>
            <person name="Cichocki N."/>
            <person name="Veneault-Fourrey C."/>
            <person name="LaButti K."/>
            <person name="Lindquist E.A."/>
            <person name="Lipzen A."/>
            <person name="Lundell T."/>
            <person name="Morin E."/>
            <person name="Murat C."/>
            <person name="Sun H."/>
            <person name="Tunlid A."/>
            <person name="Henrissat B."/>
            <person name="Grigoriev I.V."/>
            <person name="Hibbett D.S."/>
            <person name="Martin F."/>
            <person name="Nordberg H.P."/>
            <person name="Cantor M.N."/>
            <person name="Hua S.X."/>
        </authorList>
    </citation>
    <scope>NUCLEOTIDE SEQUENCE [LARGE SCALE GENOMIC DNA]</scope>
    <source>
        <strain evidence="17">h7</strain>
    </source>
</reference>
<keyword evidence="9" id="KW-0809">Transit peptide</keyword>
<keyword evidence="4" id="KW-0813">Transport</keyword>
<dbReference type="PANTHER" id="PTHR20863:SF28">
    <property type="entry name" value="ACYL CARRIER PROTEIN, MITOCHONDRIAL"/>
    <property type="match status" value="1"/>
</dbReference>
<keyword evidence="12" id="KW-0496">Mitochondrion</keyword>
<dbReference type="HOGENOM" id="CLU_108696_0_3_1"/>
<dbReference type="NCBIfam" id="NF002148">
    <property type="entry name" value="PRK00982.1-2"/>
    <property type="match status" value="1"/>
</dbReference>
<keyword evidence="13 14" id="KW-0275">Fatty acid biosynthesis</keyword>
<evidence type="ECO:0000256" key="5">
    <source>
        <dbReference type="ARBA" id="ARBA00022450"/>
    </source>
</evidence>
<organism evidence="16 17">
    <name type="scientific">Hebeloma cylindrosporum</name>
    <dbReference type="NCBI Taxonomy" id="76867"/>
    <lineage>
        <taxon>Eukaryota</taxon>
        <taxon>Fungi</taxon>
        <taxon>Dikarya</taxon>
        <taxon>Basidiomycota</taxon>
        <taxon>Agaricomycotina</taxon>
        <taxon>Agaricomycetes</taxon>
        <taxon>Agaricomycetidae</taxon>
        <taxon>Agaricales</taxon>
        <taxon>Agaricineae</taxon>
        <taxon>Hymenogastraceae</taxon>
        <taxon>Hebeloma</taxon>
    </lineage>
</organism>
<evidence type="ECO:0000256" key="11">
    <source>
        <dbReference type="ARBA" id="ARBA00023098"/>
    </source>
</evidence>
<dbReference type="InterPro" id="IPR003231">
    <property type="entry name" value="ACP"/>
</dbReference>
<evidence type="ECO:0000256" key="9">
    <source>
        <dbReference type="ARBA" id="ARBA00022946"/>
    </source>
</evidence>
<keyword evidence="10" id="KW-0249">Electron transport</keyword>
<keyword evidence="11" id="KW-0443">Lipid metabolism</keyword>
<dbReference type="GO" id="GO:0000035">
    <property type="term" value="F:acyl binding"/>
    <property type="evidence" value="ECO:0007669"/>
    <property type="project" value="TreeGrafter"/>
</dbReference>
<comment type="similarity">
    <text evidence="3">Belongs to the acyl carrier protein (ACP) family.</text>
</comment>
<dbReference type="GO" id="GO:0099128">
    <property type="term" value="C:mitochondrial [2Fe-2S] assembly complex"/>
    <property type="evidence" value="ECO:0007669"/>
    <property type="project" value="UniProtKB-ARBA"/>
</dbReference>
<dbReference type="GO" id="GO:0000036">
    <property type="term" value="F:acyl carrier activity"/>
    <property type="evidence" value="ECO:0007669"/>
    <property type="project" value="TreeGrafter"/>
</dbReference>
<evidence type="ECO:0000256" key="8">
    <source>
        <dbReference type="ARBA" id="ARBA00022832"/>
    </source>
</evidence>
<comment type="subcellular location">
    <subcellularLocation>
        <location evidence="1">Mitochondrion</location>
    </subcellularLocation>
</comment>
<sequence length="132" mass="14549">MSLFRLLPRAAAVSRVSRCTQTIQTRWVPRAMYSGGAPLSRDVITARILETLKGYEKIDPAKLTVTSSFQRDLGLDSLDAVEVMMAVEEEFSIEIPDAEADEIHTVQQAIDYIAKTSEGQVLLTVCHASYSG</sequence>
<evidence type="ECO:0000259" key="15">
    <source>
        <dbReference type="PROSITE" id="PS50075"/>
    </source>
</evidence>
<dbReference type="Gene3D" id="1.10.1200.10">
    <property type="entry name" value="ACP-like"/>
    <property type="match status" value="1"/>
</dbReference>
<dbReference type="FunFam" id="1.10.1200.10:FF:000003">
    <property type="entry name" value="Acyl carrier protein"/>
    <property type="match status" value="1"/>
</dbReference>
<dbReference type="Pfam" id="PF00550">
    <property type="entry name" value="PP-binding"/>
    <property type="match status" value="1"/>
</dbReference>
<evidence type="ECO:0000256" key="3">
    <source>
        <dbReference type="ARBA" id="ARBA00010930"/>
    </source>
</evidence>
<evidence type="ECO:0000256" key="7">
    <source>
        <dbReference type="ARBA" id="ARBA00022553"/>
    </source>
</evidence>
<name>A0A0C2YEF2_HEBCY</name>
<reference evidence="17" key="2">
    <citation type="submission" date="2015-01" db="EMBL/GenBank/DDBJ databases">
        <title>Evolutionary Origins and Diversification of the Mycorrhizal Mutualists.</title>
        <authorList>
            <consortium name="DOE Joint Genome Institute"/>
            <consortium name="Mycorrhizal Genomics Consortium"/>
            <person name="Kohler A."/>
            <person name="Kuo A."/>
            <person name="Nagy L.G."/>
            <person name="Floudas D."/>
            <person name="Copeland A."/>
            <person name="Barry K.W."/>
            <person name="Cichocki N."/>
            <person name="Veneault-Fourrey C."/>
            <person name="LaButti K."/>
            <person name="Lindquist E.A."/>
            <person name="Lipzen A."/>
            <person name="Lundell T."/>
            <person name="Morin E."/>
            <person name="Murat C."/>
            <person name="Riley R."/>
            <person name="Ohm R."/>
            <person name="Sun H."/>
            <person name="Tunlid A."/>
            <person name="Henrissat B."/>
            <person name="Grigoriev I.V."/>
            <person name="Hibbett D.S."/>
            <person name="Martin F."/>
        </authorList>
    </citation>
    <scope>NUCLEOTIDE SEQUENCE [LARGE SCALE GENOMIC DNA]</scope>
    <source>
        <strain evidence="17">h7</strain>
    </source>
</reference>
<evidence type="ECO:0000256" key="2">
    <source>
        <dbReference type="ARBA" id="ARBA00005194"/>
    </source>
</evidence>
<keyword evidence="6 14" id="KW-0444">Lipid biosynthesis</keyword>
<keyword evidence="8" id="KW-0276">Fatty acid metabolism</keyword>
<evidence type="ECO:0000313" key="17">
    <source>
        <dbReference type="Proteomes" id="UP000053424"/>
    </source>
</evidence>
<protein>
    <recommendedName>
        <fullName evidence="14">Acyl carrier protein</fullName>
    </recommendedName>
</protein>
<dbReference type="AlphaFoldDB" id="A0A0C2YEF2"/>
<evidence type="ECO:0000313" key="16">
    <source>
        <dbReference type="EMBL" id="KIM48123.1"/>
    </source>
</evidence>